<organism evidence="2 3">
    <name type="scientific">Ktedonobacter racemifer DSM 44963</name>
    <dbReference type="NCBI Taxonomy" id="485913"/>
    <lineage>
        <taxon>Bacteria</taxon>
        <taxon>Bacillati</taxon>
        <taxon>Chloroflexota</taxon>
        <taxon>Ktedonobacteria</taxon>
        <taxon>Ktedonobacterales</taxon>
        <taxon>Ktedonobacteraceae</taxon>
        <taxon>Ktedonobacter</taxon>
    </lineage>
</organism>
<accession>D6U3V4</accession>
<feature type="domain" description="RNA polymerase sigma-70 region 2" evidence="1">
    <location>
        <begin position="11"/>
        <end position="71"/>
    </location>
</feature>
<dbReference type="AlphaFoldDB" id="D6U3V4"/>
<dbReference type="Gene3D" id="1.10.1740.10">
    <property type="match status" value="1"/>
</dbReference>
<proteinExistence type="predicted"/>
<gene>
    <name evidence="2" type="ORF">Krac_1892</name>
</gene>
<dbReference type="EMBL" id="ADVG01000004">
    <property type="protein sequence ID" value="EFH81192.1"/>
    <property type="molecule type" value="Genomic_DNA"/>
</dbReference>
<dbReference type="PANTHER" id="PTHR30173">
    <property type="entry name" value="SIGMA 19 FACTOR"/>
    <property type="match status" value="1"/>
</dbReference>
<evidence type="ECO:0000259" key="1">
    <source>
        <dbReference type="Pfam" id="PF04542"/>
    </source>
</evidence>
<sequence>MENHDWLAQAFEESHPHLRAVAYRLLGSLSEADDAIQEAWLRLSRSDMSEVSNLGGWLTTVGARISLNMLRGDLATEGLQILAVTMTDRLNTRLSFDRMPRPKLLVSRRALCVFGNASARRVAHSPPRT</sequence>
<dbReference type="STRING" id="485913.Krac_1892"/>
<dbReference type="InterPro" id="IPR013325">
    <property type="entry name" value="RNA_pol_sigma_r2"/>
</dbReference>
<keyword evidence="3" id="KW-1185">Reference proteome</keyword>
<dbReference type="Pfam" id="PF04542">
    <property type="entry name" value="Sigma70_r2"/>
    <property type="match status" value="1"/>
</dbReference>
<dbReference type="eggNOG" id="COG1595">
    <property type="taxonomic scope" value="Bacteria"/>
</dbReference>
<dbReference type="InParanoid" id="D6U3V4"/>
<reference evidence="2 3" key="1">
    <citation type="journal article" date="2011" name="Stand. Genomic Sci.">
        <title>Non-contiguous finished genome sequence and contextual data of the filamentous soil bacterium Ktedonobacter racemifer type strain (SOSP1-21).</title>
        <authorList>
            <person name="Chang Y.J."/>
            <person name="Land M."/>
            <person name="Hauser L."/>
            <person name="Chertkov O."/>
            <person name="Del Rio T.G."/>
            <person name="Nolan M."/>
            <person name="Copeland A."/>
            <person name="Tice H."/>
            <person name="Cheng J.F."/>
            <person name="Lucas S."/>
            <person name="Han C."/>
            <person name="Goodwin L."/>
            <person name="Pitluck S."/>
            <person name="Ivanova N."/>
            <person name="Ovchinikova G."/>
            <person name="Pati A."/>
            <person name="Chen A."/>
            <person name="Palaniappan K."/>
            <person name="Mavromatis K."/>
            <person name="Liolios K."/>
            <person name="Brettin T."/>
            <person name="Fiebig A."/>
            <person name="Rohde M."/>
            <person name="Abt B."/>
            <person name="Goker M."/>
            <person name="Detter J.C."/>
            <person name="Woyke T."/>
            <person name="Bristow J."/>
            <person name="Eisen J.A."/>
            <person name="Markowitz V."/>
            <person name="Hugenholtz P."/>
            <person name="Kyrpides N.C."/>
            <person name="Klenk H.P."/>
            <person name="Lapidus A."/>
        </authorList>
    </citation>
    <scope>NUCLEOTIDE SEQUENCE [LARGE SCALE GENOMIC DNA]</scope>
    <source>
        <strain evidence="3">DSM 44963</strain>
    </source>
</reference>
<dbReference type="GO" id="GO:0016987">
    <property type="term" value="F:sigma factor activity"/>
    <property type="evidence" value="ECO:0007669"/>
    <property type="project" value="TreeGrafter"/>
</dbReference>
<evidence type="ECO:0000313" key="3">
    <source>
        <dbReference type="Proteomes" id="UP000004508"/>
    </source>
</evidence>
<dbReference type="PANTHER" id="PTHR30173:SF43">
    <property type="entry name" value="ECF RNA POLYMERASE SIGMA FACTOR SIGI-RELATED"/>
    <property type="match status" value="1"/>
</dbReference>
<evidence type="ECO:0000313" key="2">
    <source>
        <dbReference type="EMBL" id="EFH81192.1"/>
    </source>
</evidence>
<dbReference type="InterPro" id="IPR052704">
    <property type="entry name" value="ECF_Sigma-70_Domain"/>
</dbReference>
<dbReference type="GO" id="GO:0006352">
    <property type="term" value="P:DNA-templated transcription initiation"/>
    <property type="evidence" value="ECO:0007669"/>
    <property type="project" value="InterPro"/>
</dbReference>
<name>D6U3V4_KTERA</name>
<dbReference type="OrthoDB" id="3211555at2"/>
<dbReference type="Proteomes" id="UP000004508">
    <property type="component" value="Unassembled WGS sequence"/>
</dbReference>
<dbReference type="InterPro" id="IPR007627">
    <property type="entry name" value="RNA_pol_sigma70_r2"/>
</dbReference>
<comment type="caution">
    <text evidence="2">The sequence shown here is derived from an EMBL/GenBank/DDBJ whole genome shotgun (WGS) entry which is preliminary data.</text>
</comment>
<dbReference type="SUPFAM" id="SSF88946">
    <property type="entry name" value="Sigma2 domain of RNA polymerase sigma factors"/>
    <property type="match status" value="1"/>
</dbReference>
<protein>
    <submittedName>
        <fullName evidence="2">RNA polymerase, sigma-24 subunit, ECF subfamily</fullName>
    </submittedName>
</protein>